<feature type="transmembrane region" description="Helical" evidence="1">
    <location>
        <begin position="123"/>
        <end position="155"/>
    </location>
</feature>
<accession>A0ABV8KNQ4</accession>
<keyword evidence="1" id="KW-0472">Membrane</keyword>
<keyword evidence="1" id="KW-1133">Transmembrane helix</keyword>
<keyword evidence="1" id="KW-0812">Transmembrane</keyword>
<sequence length="451" mass="46743">MTASVAADRAPALRRGSVARGYRFELVKLVSQWRVRVLVGACWIGPALFVAAVSQQSTLPVDTLFGRWMHATGWAGPLVILGFAGTWALPLLTSVVAGDVFATEDRLGTWRQLLVAVRSPGRIFVAKALAAVTVVLLMVTGLACASTAGGLAAVGNHALVGLDGHLLAPGDAARTVLLAWACALAPTLALAAIGLLGSVALGRSPMGLLLPALVAFAMQLAQLLPLPVAVRLALPGYLFTAWAGLFTAPAQAGPILAGLVASLLWTVTATAAAYRLFLRRDFTNPTDDRSGRRALTVGALPLAGLATATVAVLAATGTTTGSGIRQDAVQRSVATTFAHLYRLQTRQLHRPDVTEAQLATTAACTKGGGTVAAEGPGNDWRCVVSWRLPGVAATGQAIYQLDVAPDGRYMADGDGPKEVNGYFVVRTPTGDASNPLWQFDGNVELSATSKG</sequence>
<gene>
    <name evidence="2" type="ORF">ACFOX0_16760</name>
</gene>
<organism evidence="2 3">
    <name type="scientific">Micromonospora zhanjiangensis</name>
    <dbReference type="NCBI Taxonomy" id="1522057"/>
    <lineage>
        <taxon>Bacteria</taxon>
        <taxon>Bacillati</taxon>
        <taxon>Actinomycetota</taxon>
        <taxon>Actinomycetes</taxon>
        <taxon>Micromonosporales</taxon>
        <taxon>Micromonosporaceae</taxon>
        <taxon>Micromonospora</taxon>
    </lineage>
</organism>
<dbReference type="Proteomes" id="UP001595868">
    <property type="component" value="Unassembled WGS sequence"/>
</dbReference>
<name>A0ABV8KNQ4_9ACTN</name>
<dbReference type="RefSeq" id="WP_377546636.1">
    <property type="nucleotide sequence ID" value="NZ_JBHSBN010000010.1"/>
</dbReference>
<feature type="transmembrane region" description="Helical" evidence="1">
    <location>
        <begin position="294"/>
        <end position="315"/>
    </location>
</feature>
<feature type="transmembrane region" description="Helical" evidence="1">
    <location>
        <begin position="74"/>
        <end position="102"/>
    </location>
</feature>
<protein>
    <submittedName>
        <fullName evidence="2">ABC transporter permease</fullName>
    </submittedName>
</protein>
<feature type="transmembrane region" description="Helical" evidence="1">
    <location>
        <begin position="33"/>
        <end position="54"/>
    </location>
</feature>
<dbReference type="EMBL" id="JBHSBN010000010">
    <property type="protein sequence ID" value="MFC4107567.1"/>
    <property type="molecule type" value="Genomic_DNA"/>
</dbReference>
<feature type="transmembrane region" description="Helical" evidence="1">
    <location>
        <begin position="254"/>
        <end position="274"/>
    </location>
</feature>
<feature type="transmembrane region" description="Helical" evidence="1">
    <location>
        <begin position="208"/>
        <end position="234"/>
    </location>
</feature>
<keyword evidence="3" id="KW-1185">Reference proteome</keyword>
<evidence type="ECO:0000313" key="3">
    <source>
        <dbReference type="Proteomes" id="UP001595868"/>
    </source>
</evidence>
<reference evidence="3" key="1">
    <citation type="journal article" date="2019" name="Int. J. Syst. Evol. Microbiol.">
        <title>The Global Catalogue of Microorganisms (GCM) 10K type strain sequencing project: providing services to taxonomists for standard genome sequencing and annotation.</title>
        <authorList>
            <consortium name="The Broad Institute Genomics Platform"/>
            <consortium name="The Broad Institute Genome Sequencing Center for Infectious Disease"/>
            <person name="Wu L."/>
            <person name="Ma J."/>
        </authorList>
    </citation>
    <scope>NUCLEOTIDE SEQUENCE [LARGE SCALE GENOMIC DNA]</scope>
    <source>
        <strain evidence="3">2902at01</strain>
    </source>
</reference>
<proteinExistence type="predicted"/>
<comment type="caution">
    <text evidence="2">The sequence shown here is derived from an EMBL/GenBank/DDBJ whole genome shotgun (WGS) entry which is preliminary data.</text>
</comment>
<evidence type="ECO:0000313" key="2">
    <source>
        <dbReference type="EMBL" id="MFC4107567.1"/>
    </source>
</evidence>
<feature type="transmembrane region" description="Helical" evidence="1">
    <location>
        <begin position="175"/>
        <end position="196"/>
    </location>
</feature>
<evidence type="ECO:0000256" key="1">
    <source>
        <dbReference type="SAM" id="Phobius"/>
    </source>
</evidence>